<evidence type="ECO:0000313" key="3">
    <source>
        <dbReference type="Proteomes" id="UP000478148"/>
    </source>
</evidence>
<sequence>MDVDAIPQLRGALLAAVGVGVLTLGGWWWQAQAPQARSDTGLVPGGSSSVTYWRENPVTGAVVPEPASSMVIDPSTGAVVGTDGPPVDGTVTSSAVADGWRGANDLVWTESARISSGGAVLRQTRMERGERHLLWLRCTGPGELLVAVSGARSAAPMTMGCDGGQVLMELTGTGAAARLSFSPAGSQPVQIEARLVVLT</sequence>
<accession>A0A6M1L8W0</accession>
<proteinExistence type="predicted"/>
<evidence type="ECO:0000313" key="2">
    <source>
        <dbReference type="EMBL" id="NGM14725.1"/>
    </source>
</evidence>
<comment type="caution">
    <text evidence="2">The sequence shown here is derived from an EMBL/GenBank/DDBJ whole genome shotgun (WGS) entry which is preliminary data.</text>
</comment>
<feature type="transmembrane region" description="Helical" evidence="1">
    <location>
        <begin position="12"/>
        <end position="29"/>
    </location>
</feature>
<dbReference type="EMBL" id="SAIY01000006">
    <property type="protein sequence ID" value="NGM14725.1"/>
    <property type="molecule type" value="Genomic_DNA"/>
</dbReference>
<dbReference type="RefSeq" id="WP_164448602.1">
    <property type="nucleotide sequence ID" value="NZ_SAIY01000006.1"/>
</dbReference>
<keyword evidence="1" id="KW-0472">Membrane</keyword>
<dbReference type="AlphaFoldDB" id="A0A6M1L8W0"/>
<gene>
    <name evidence="2" type="ORF">ENC19_19735</name>
</gene>
<dbReference type="Proteomes" id="UP000478148">
    <property type="component" value="Unassembled WGS sequence"/>
</dbReference>
<protein>
    <submittedName>
        <fullName evidence="2">Uncharacterized protein</fullName>
    </submittedName>
</protein>
<keyword evidence="1" id="KW-0812">Transmembrane</keyword>
<reference evidence="2 3" key="1">
    <citation type="submission" date="2020-02" db="EMBL/GenBank/DDBJ databases">
        <title>Draft Genome Sequence of Verrucosispora sp. Strain CWR15, Isolated from Gulf of Mexico Sponge.</title>
        <authorList>
            <person name="Kennedy S.J."/>
            <person name="Cella E."/>
            <person name="Azarian T."/>
            <person name="Baker B.J."/>
            <person name="Shaw L.N."/>
        </authorList>
    </citation>
    <scope>NUCLEOTIDE SEQUENCE [LARGE SCALE GENOMIC DNA]</scope>
    <source>
        <strain evidence="2 3">CWR15</strain>
    </source>
</reference>
<keyword evidence="1" id="KW-1133">Transmembrane helix</keyword>
<evidence type="ECO:0000256" key="1">
    <source>
        <dbReference type="SAM" id="Phobius"/>
    </source>
</evidence>
<name>A0A6M1L8W0_9ACTN</name>
<keyword evidence="3" id="KW-1185">Reference proteome</keyword>
<organism evidence="2 3">
    <name type="scientific">Verrucosispora sioxanthis</name>
    <dbReference type="NCBI Taxonomy" id="2499994"/>
    <lineage>
        <taxon>Bacteria</taxon>
        <taxon>Bacillati</taxon>
        <taxon>Actinomycetota</taxon>
        <taxon>Actinomycetes</taxon>
        <taxon>Micromonosporales</taxon>
        <taxon>Micromonosporaceae</taxon>
        <taxon>Micromonospora</taxon>
    </lineage>
</organism>